<dbReference type="GO" id="GO:0004714">
    <property type="term" value="F:transmembrane receptor protein tyrosine kinase activity"/>
    <property type="evidence" value="ECO:0007669"/>
    <property type="project" value="TreeGrafter"/>
</dbReference>
<dbReference type="Gene3D" id="1.10.510.10">
    <property type="entry name" value="Transferase(Phosphotransferase) domain 1"/>
    <property type="match status" value="1"/>
</dbReference>
<evidence type="ECO:0000256" key="2">
    <source>
        <dbReference type="ARBA" id="ARBA00022741"/>
    </source>
</evidence>
<keyword evidence="2 7" id="KW-0547">Nucleotide-binding</keyword>
<accession>A0A915ESN7</accession>
<dbReference type="GO" id="GO:0007399">
    <property type="term" value="P:nervous system development"/>
    <property type="evidence" value="ECO:0007669"/>
    <property type="project" value="TreeGrafter"/>
</dbReference>
<keyword evidence="4 7" id="KW-0067">ATP-binding</keyword>
<evidence type="ECO:0000256" key="7">
    <source>
        <dbReference type="PIRSR" id="PIRSR000615-2"/>
    </source>
</evidence>
<evidence type="ECO:0000313" key="10">
    <source>
        <dbReference type="Proteomes" id="UP000887574"/>
    </source>
</evidence>
<keyword evidence="8" id="KW-0460">Magnesium</keyword>
<protein>
    <submittedName>
        <fullName evidence="11">Protein kinase domain-containing protein</fullName>
    </submittedName>
</protein>
<evidence type="ECO:0000256" key="3">
    <source>
        <dbReference type="ARBA" id="ARBA00022777"/>
    </source>
</evidence>
<evidence type="ECO:0000256" key="8">
    <source>
        <dbReference type="PIRSR" id="PIRSR000615-3"/>
    </source>
</evidence>
<dbReference type="PANTHER" id="PTHR24416:SF564">
    <property type="entry name" value="MACROPHAGE-STIMULATING PROTEIN RECEPTOR"/>
    <property type="match status" value="1"/>
</dbReference>
<organism evidence="10 11">
    <name type="scientific">Ditylenchus dipsaci</name>
    <dbReference type="NCBI Taxonomy" id="166011"/>
    <lineage>
        <taxon>Eukaryota</taxon>
        <taxon>Metazoa</taxon>
        <taxon>Ecdysozoa</taxon>
        <taxon>Nematoda</taxon>
        <taxon>Chromadorea</taxon>
        <taxon>Rhabditida</taxon>
        <taxon>Tylenchina</taxon>
        <taxon>Tylenchomorpha</taxon>
        <taxon>Sphaerularioidea</taxon>
        <taxon>Anguinidae</taxon>
        <taxon>Anguininae</taxon>
        <taxon>Ditylenchus</taxon>
    </lineage>
</organism>
<dbReference type="InterPro" id="IPR000719">
    <property type="entry name" value="Prot_kinase_dom"/>
</dbReference>
<dbReference type="PANTHER" id="PTHR24416">
    <property type="entry name" value="TYROSINE-PROTEIN KINASE RECEPTOR"/>
    <property type="match status" value="1"/>
</dbReference>
<dbReference type="FunFam" id="1.10.510.10:FF:000554">
    <property type="entry name" value="Predicted protein"/>
    <property type="match status" value="1"/>
</dbReference>
<dbReference type="Proteomes" id="UP000887574">
    <property type="component" value="Unplaced"/>
</dbReference>
<dbReference type="InterPro" id="IPR050122">
    <property type="entry name" value="RTK"/>
</dbReference>
<dbReference type="InterPro" id="IPR008266">
    <property type="entry name" value="Tyr_kinase_AS"/>
</dbReference>
<keyword evidence="10" id="KW-1185">Reference proteome</keyword>
<keyword evidence="5" id="KW-0829">Tyrosine-protein kinase</keyword>
<evidence type="ECO:0000256" key="4">
    <source>
        <dbReference type="ARBA" id="ARBA00022840"/>
    </source>
</evidence>
<dbReference type="InterPro" id="IPR011009">
    <property type="entry name" value="Kinase-like_dom_sf"/>
</dbReference>
<feature type="binding site" evidence="8">
    <location>
        <position position="126"/>
    </location>
    <ligand>
        <name>Mg(2+)</name>
        <dbReference type="ChEBI" id="CHEBI:18420"/>
    </ligand>
</feature>
<sequence>MKGHFGHVYKGLLKDPISGHQLAVAVKTLKGSHCIGDVEDFLKEGAIMRQFHHPNVLRLLGISLSAEGHPSVILPFMQLGDLRSFVADPHRVITVIELLHYGMQIAEGMTYLASLNYIHRDLAARNCMLTDQHIVKVADFGLAVGLLEDGGSIAYSSASAPRLPLKWMAVEYLWDRRAFSTKSDVWSFGVVLWELMTRAASPYSEIANTEIRGFLEFGHRLAQPMHCPDVIYEMMLACWRIHPIDRPAFSQLAARLRDILQREEGINRPFHRGNNRAPQSFNSVIPPGICTPITSPRISSHIHK</sequence>
<evidence type="ECO:0000259" key="9">
    <source>
        <dbReference type="PROSITE" id="PS50011"/>
    </source>
</evidence>
<dbReference type="GO" id="GO:0016477">
    <property type="term" value="P:cell migration"/>
    <property type="evidence" value="ECO:0007669"/>
    <property type="project" value="TreeGrafter"/>
</dbReference>
<dbReference type="CDD" id="cd00192">
    <property type="entry name" value="PTKc"/>
    <property type="match status" value="1"/>
</dbReference>
<dbReference type="PROSITE" id="PS50011">
    <property type="entry name" value="PROTEIN_KINASE_DOM"/>
    <property type="match status" value="1"/>
</dbReference>
<dbReference type="InterPro" id="IPR001245">
    <property type="entry name" value="Ser-Thr/Tyr_kinase_cat_dom"/>
</dbReference>
<evidence type="ECO:0000313" key="11">
    <source>
        <dbReference type="WBParaSite" id="jg9077"/>
    </source>
</evidence>
<keyword evidence="3" id="KW-0418">Kinase</keyword>
<dbReference type="InterPro" id="IPR020635">
    <property type="entry name" value="Tyr_kinase_cat_dom"/>
</dbReference>
<dbReference type="PROSITE" id="PS00109">
    <property type="entry name" value="PROTEIN_KINASE_TYR"/>
    <property type="match status" value="1"/>
</dbReference>
<name>A0A915ESN7_9BILA</name>
<dbReference type="GO" id="GO:0005886">
    <property type="term" value="C:plasma membrane"/>
    <property type="evidence" value="ECO:0007669"/>
    <property type="project" value="TreeGrafter"/>
</dbReference>
<keyword evidence="8" id="KW-0479">Metal-binding</keyword>
<dbReference type="GO" id="GO:0005524">
    <property type="term" value="F:ATP binding"/>
    <property type="evidence" value="ECO:0007669"/>
    <property type="project" value="UniProtKB-KW"/>
</dbReference>
<dbReference type="WBParaSite" id="jg9077">
    <property type="protein sequence ID" value="jg9077"/>
    <property type="gene ID" value="jg9077"/>
</dbReference>
<dbReference type="GO" id="GO:0046872">
    <property type="term" value="F:metal ion binding"/>
    <property type="evidence" value="ECO:0007669"/>
    <property type="project" value="UniProtKB-KW"/>
</dbReference>
<reference evidence="11" key="1">
    <citation type="submission" date="2022-11" db="UniProtKB">
        <authorList>
            <consortium name="WormBaseParasite"/>
        </authorList>
    </citation>
    <scope>IDENTIFICATION</scope>
</reference>
<evidence type="ECO:0000256" key="1">
    <source>
        <dbReference type="ARBA" id="ARBA00022679"/>
    </source>
</evidence>
<feature type="binding site" evidence="7">
    <location>
        <position position="125"/>
    </location>
    <ligand>
        <name>ATP</name>
        <dbReference type="ChEBI" id="CHEBI:30616"/>
    </ligand>
</feature>
<feature type="binding site" evidence="8">
    <location>
        <position position="139"/>
    </location>
    <ligand>
        <name>Mg(2+)</name>
        <dbReference type="ChEBI" id="CHEBI:18420"/>
    </ligand>
</feature>
<feature type="active site" description="Proton acceptor" evidence="6">
    <location>
        <position position="121"/>
    </location>
</feature>
<evidence type="ECO:0000256" key="5">
    <source>
        <dbReference type="ARBA" id="ARBA00023137"/>
    </source>
</evidence>
<keyword evidence="1" id="KW-0808">Transferase</keyword>
<dbReference type="Gene3D" id="3.30.200.20">
    <property type="entry name" value="Phosphorylase Kinase, domain 1"/>
    <property type="match status" value="1"/>
</dbReference>
<evidence type="ECO:0000256" key="6">
    <source>
        <dbReference type="PIRSR" id="PIRSR000615-1"/>
    </source>
</evidence>
<dbReference type="AlphaFoldDB" id="A0A915ESN7"/>
<proteinExistence type="predicted"/>
<dbReference type="SUPFAM" id="SSF56112">
    <property type="entry name" value="Protein kinase-like (PK-like)"/>
    <property type="match status" value="1"/>
</dbReference>
<feature type="domain" description="Protein kinase" evidence="9">
    <location>
        <begin position="1"/>
        <end position="260"/>
    </location>
</feature>
<dbReference type="GO" id="GO:0043235">
    <property type="term" value="C:receptor complex"/>
    <property type="evidence" value="ECO:0007669"/>
    <property type="project" value="TreeGrafter"/>
</dbReference>
<dbReference type="SMART" id="SM00219">
    <property type="entry name" value="TyrKc"/>
    <property type="match status" value="1"/>
</dbReference>
<dbReference type="PRINTS" id="PR00109">
    <property type="entry name" value="TYRKINASE"/>
</dbReference>
<dbReference type="GO" id="GO:0007169">
    <property type="term" value="P:cell surface receptor protein tyrosine kinase signaling pathway"/>
    <property type="evidence" value="ECO:0007669"/>
    <property type="project" value="TreeGrafter"/>
</dbReference>
<dbReference type="Pfam" id="PF07714">
    <property type="entry name" value="PK_Tyr_Ser-Thr"/>
    <property type="match status" value="1"/>
</dbReference>